<gene>
    <name evidence="1" type="ORF">IV203_028727</name>
</gene>
<organism evidence="1 2">
    <name type="scientific">Nitzschia inconspicua</name>
    <dbReference type="NCBI Taxonomy" id="303405"/>
    <lineage>
        <taxon>Eukaryota</taxon>
        <taxon>Sar</taxon>
        <taxon>Stramenopiles</taxon>
        <taxon>Ochrophyta</taxon>
        <taxon>Bacillariophyta</taxon>
        <taxon>Bacillariophyceae</taxon>
        <taxon>Bacillariophycidae</taxon>
        <taxon>Bacillariales</taxon>
        <taxon>Bacillariaceae</taxon>
        <taxon>Nitzschia</taxon>
    </lineage>
</organism>
<accession>A0A9K3PZQ0</accession>
<dbReference type="Proteomes" id="UP000693970">
    <property type="component" value="Unassembled WGS sequence"/>
</dbReference>
<sequence length="258" mass="29226">MPITKLMPEESKSKSDASPWQTAVTRSLASFGTWFVTEHPKLILQQQRNRHSKHPLLGTLDVYKATSLRDHLRGASSSACQGGSSAMIMFYGQYYISHMIYGDTKSPTWLSSGIAGFLGGSVSSLVHTIFEPMKIRHQRISWNVYRASLWPMMWRHALFDGTFFATLTFLQVHYNHVSYATEFGVAALAASTVNLTHDLWKTQFIRQWSLHHCLRWVTVIRGLTVQSFGQQLGMKASDLGFNWWVTGLLYAAIFATND</sequence>
<keyword evidence="2" id="KW-1185">Reference proteome</keyword>
<dbReference type="AlphaFoldDB" id="A0A9K3PZQ0"/>
<evidence type="ECO:0000313" key="2">
    <source>
        <dbReference type="Proteomes" id="UP000693970"/>
    </source>
</evidence>
<reference evidence="1" key="2">
    <citation type="submission" date="2021-04" db="EMBL/GenBank/DDBJ databases">
        <authorList>
            <person name="Podell S."/>
        </authorList>
    </citation>
    <scope>NUCLEOTIDE SEQUENCE</scope>
    <source>
        <strain evidence="1">Hildebrandi</strain>
    </source>
</reference>
<reference evidence="1" key="1">
    <citation type="journal article" date="2021" name="Sci. Rep.">
        <title>Diploid genomic architecture of Nitzschia inconspicua, an elite biomass production diatom.</title>
        <authorList>
            <person name="Oliver A."/>
            <person name="Podell S."/>
            <person name="Pinowska A."/>
            <person name="Traller J.C."/>
            <person name="Smith S.R."/>
            <person name="McClure R."/>
            <person name="Beliaev A."/>
            <person name="Bohutskyi P."/>
            <person name="Hill E.A."/>
            <person name="Rabines A."/>
            <person name="Zheng H."/>
            <person name="Allen L.Z."/>
            <person name="Kuo A."/>
            <person name="Grigoriev I.V."/>
            <person name="Allen A.E."/>
            <person name="Hazlebeck D."/>
            <person name="Allen E.E."/>
        </authorList>
    </citation>
    <scope>NUCLEOTIDE SEQUENCE</scope>
    <source>
        <strain evidence="1">Hildebrandi</strain>
    </source>
</reference>
<dbReference type="OrthoDB" id="50108at2759"/>
<evidence type="ECO:0000313" key="1">
    <source>
        <dbReference type="EMBL" id="KAG7366057.1"/>
    </source>
</evidence>
<proteinExistence type="predicted"/>
<comment type="caution">
    <text evidence="1">The sequence shown here is derived from an EMBL/GenBank/DDBJ whole genome shotgun (WGS) entry which is preliminary data.</text>
</comment>
<name>A0A9K3PZQ0_9STRA</name>
<dbReference type="EMBL" id="JAGRRH010000007">
    <property type="protein sequence ID" value="KAG7366057.1"/>
    <property type="molecule type" value="Genomic_DNA"/>
</dbReference>
<protein>
    <submittedName>
        <fullName evidence="1">Uncharacterized protein</fullName>
    </submittedName>
</protein>